<dbReference type="AlphaFoldDB" id="A0A9P5B7G7"/>
<dbReference type="EMBL" id="LUFC02000549">
    <property type="protein sequence ID" value="KAF4496338.1"/>
    <property type="molecule type" value="Genomic_DNA"/>
</dbReference>
<dbReference type="Proteomes" id="UP000737391">
    <property type="component" value="Unassembled WGS sequence"/>
</dbReference>
<comment type="caution">
    <text evidence="2">The sequence shown here is derived from an EMBL/GenBank/DDBJ whole genome shotgun (WGS) entry which is preliminary data.</text>
</comment>
<protein>
    <submittedName>
        <fullName evidence="2">Uncharacterized protein</fullName>
    </submittedName>
</protein>
<evidence type="ECO:0000313" key="3">
    <source>
        <dbReference type="Proteomes" id="UP000737391"/>
    </source>
</evidence>
<name>A0A9P5B7G7_9HYPO</name>
<keyword evidence="3" id="KW-1185">Reference proteome</keyword>
<feature type="region of interest" description="Disordered" evidence="1">
    <location>
        <begin position="87"/>
        <end position="111"/>
    </location>
</feature>
<gene>
    <name evidence="2" type="ORF">FAGAP_7508</name>
</gene>
<feature type="region of interest" description="Disordered" evidence="1">
    <location>
        <begin position="46"/>
        <end position="68"/>
    </location>
</feature>
<accession>A0A9P5B7G7</accession>
<sequence>MSITNARLEQIRNLETKITSELNWIRTEKEKLKDIIGIVDGISSAMRDQMSGSASSSSKKKGRGETVSIDETATRYQGIIGNMKSAIAEKEQSVEELRKEKEDLEKYETGN</sequence>
<evidence type="ECO:0000256" key="1">
    <source>
        <dbReference type="SAM" id="MobiDB-lite"/>
    </source>
</evidence>
<reference evidence="2" key="1">
    <citation type="submission" date="2020-01" db="EMBL/GenBank/DDBJ databases">
        <title>Identification and distribution of gene clusters putatively required for synthesis of sphingolipid metabolism inhibitors in phylogenetically diverse species of the filamentous fungus Fusarium.</title>
        <authorList>
            <person name="Kim H.-S."/>
            <person name="Busman M."/>
            <person name="Brown D.W."/>
            <person name="Divon H."/>
            <person name="Uhlig S."/>
            <person name="Proctor R.H."/>
        </authorList>
    </citation>
    <scope>NUCLEOTIDE SEQUENCE</scope>
    <source>
        <strain evidence="2">NRRL 31653</strain>
    </source>
</reference>
<evidence type="ECO:0000313" key="2">
    <source>
        <dbReference type="EMBL" id="KAF4496338.1"/>
    </source>
</evidence>
<organism evidence="2 3">
    <name type="scientific">Fusarium agapanthi</name>
    <dbReference type="NCBI Taxonomy" id="1803897"/>
    <lineage>
        <taxon>Eukaryota</taxon>
        <taxon>Fungi</taxon>
        <taxon>Dikarya</taxon>
        <taxon>Ascomycota</taxon>
        <taxon>Pezizomycotina</taxon>
        <taxon>Sordariomycetes</taxon>
        <taxon>Hypocreomycetidae</taxon>
        <taxon>Hypocreales</taxon>
        <taxon>Nectriaceae</taxon>
        <taxon>Fusarium</taxon>
        <taxon>Fusarium fujikuroi species complex</taxon>
    </lineage>
</organism>
<proteinExistence type="predicted"/>